<feature type="domain" description="Retrotransposon gag" evidence="3">
    <location>
        <begin position="197"/>
        <end position="290"/>
    </location>
</feature>
<dbReference type="EMBL" id="BSYR01000003">
    <property type="protein sequence ID" value="GMI64557.1"/>
    <property type="molecule type" value="Genomic_DNA"/>
</dbReference>
<name>A0A9W7GT30_HIBTR</name>
<dbReference type="AlphaFoldDB" id="A0A9W7GT30"/>
<accession>A0A9W7GT30</accession>
<organism evidence="4 5">
    <name type="scientific">Hibiscus trionum</name>
    <name type="common">Flower of an hour</name>
    <dbReference type="NCBI Taxonomy" id="183268"/>
    <lineage>
        <taxon>Eukaryota</taxon>
        <taxon>Viridiplantae</taxon>
        <taxon>Streptophyta</taxon>
        <taxon>Embryophyta</taxon>
        <taxon>Tracheophyta</taxon>
        <taxon>Spermatophyta</taxon>
        <taxon>Magnoliopsida</taxon>
        <taxon>eudicotyledons</taxon>
        <taxon>Gunneridae</taxon>
        <taxon>Pentapetalae</taxon>
        <taxon>rosids</taxon>
        <taxon>malvids</taxon>
        <taxon>Malvales</taxon>
        <taxon>Malvaceae</taxon>
        <taxon>Malvoideae</taxon>
        <taxon>Hibiscus</taxon>
    </lineage>
</organism>
<dbReference type="InterPro" id="IPR005162">
    <property type="entry name" value="Retrotrans_gag_dom"/>
</dbReference>
<dbReference type="OrthoDB" id="1734478at2759"/>
<evidence type="ECO:0000256" key="1">
    <source>
        <dbReference type="SAM" id="Coils"/>
    </source>
</evidence>
<evidence type="ECO:0000313" key="4">
    <source>
        <dbReference type="EMBL" id="GMI64557.1"/>
    </source>
</evidence>
<reference evidence="4" key="1">
    <citation type="submission" date="2023-05" db="EMBL/GenBank/DDBJ databases">
        <title>Genome and transcriptome analyses reveal genes involved in the formation of fine ridges on petal epidermal cells in Hibiscus trionum.</title>
        <authorList>
            <person name="Koshimizu S."/>
            <person name="Masuda S."/>
            <person name="Ishii T."/>
            <person name="Shirasu K."/>
            <person name="Hoshino A."/>
            <person name="Arita M."/>
        </authorList>
    </citation>
    <scope>NUCLEOTIDE SEQUENCE</scope>
    <source>
        <strain evidence="4">Hamamatsu line</strain>
    </source>
</reference>
<protein>
    <recommendedName>
        <fullName evidence="3">Retrotransposon gag domain-containing protein</fullName>
    </recommendedName>
</protein>
<evidence type="ECO:0000256" key="2">
    <source>
        <dbReference type="SAM" id="MobiDB-lite"/>
    </source>
</evidence>
<keyword evidence="5" id="KW-1185">Reference proteome</keyword>
<keyword evidence="1" id="KW-0175">Coiled coil</keyword>
<feature type="coiled-coil region" evidence="1">
    <location>
        <begin position="19"/>
        <end position="46"/>
    </location>
</feature>
<proteinExistence type="predicted"/>
<dbReference type="Pfam" id="PF03732">
    <property type="entry name" value="Retrotrans_gag"/>
    <property type="match status" value="1"/>
</dbReference>
<sequence>MVVTATNVLEESEPSETTMKGWEEQRAELEVRMTGIESKLEETNSRLEANNTLLANLLKAVADKVGEPSPTTVKHRSTSVNDDNQNKGEGKKPIEVTILSDKEKYTFKPEEPGIFGARPDDVPRYNNLNLGENTSNFDEMKLEEQNLGNVMSNSGHFTPRPRIELQFFEGQNPRGWVRRCQKYFNIYVVLENQKVEMATMYLGGKAETWFDAYISQKHRLTWQEFAADLCHRFCDQTHTDIVEEFNKLVQKGSVEDYQEKFEELQPLMVQQNPQASESYFVSSFISGLKEELKHKVKVLQLRTVFEACRQAKLYEIATEIETKKLKYVPRTNSYNTQYTNQKATPIPQKQITISPNNKQSLVDYRRTHNLCFKCGEKFTPGHQCKTKQLNCMEEEDLARETEEVEEELEEPERQVEGGRVGDIYQCPHWIH</sequence>
<dbReference type="Proteomes" id="UP001165190">
    <property type="component" value="Unassembled WGS sequence"/>
</dbReference>
<evidence type="ECO:0000313" key="5">
    <source>
        <dbReference type="Proteomes" id="UP001165190"/>
    </source>
</evidence>
<gene>
    <name evidence="4" type="ORF">HRI_000125000</name>
</gene>
<feature type="region of interest" description="Disordered" evidence="2">
    <location>
        <begin position="66"/>
        <end position="93"/>
    </location>
</feature>
<feature type="compositionally biased region" description="Basic and acidic residues" evidence="2">
    <location>
        <begin position="84"/>
        <end position="93"/>
    </location>
</feature>
<comment type="caution">
    <text evidence="4">The sequence shown here is derived from an EMBL/GenBank/DDBJ whole genome shotgun (WGS) entry which is preliminary data.</text>
</comment>
<evidence type="ECO:0000259" key="3">
    <source>
        <dbReference type="Pfam" id="PF03732"/>
    </source>
</evidence>